<feature type="region of interest" description="Disordered" evidence="3">
    <location>
        <begin position="371"/>
        <end position="390"/>
    </location>
</feature>
<keyword evidence="4" id="KW-0812">Transmembrane</keyword>
<keyword evidence="4" id="KW-1133">Transmembrane helix</keyword>
<dbReference type="Proteomes" id="UP000184185">
    <property type="component" value="Unassembled WGS sequence"/>
</dbReference>
<dbReference type="OrthoDB" id="1653022at2"/>
<sequence length="507" mass="54697">MKLKEILAVQKNEGEMSEQDKKFFKSLNKKVVAAMVIAAILLTTIIGATVIKNVKAGNTELPEILTVQAAKQDIQKTISATGTIISSEESSENASITGSYPVAEVYVKVGDVVKKGDPLYKLDMKSMREQLSYQQQALSIQNQLNDIAKQNADRGMQNTKDSGAIAVIDADRDIVKKQQAVVEAERNVRKAKEAIDRAYDSIRHAEGGSEEEKRSAHAERIEAENSLQPAKEALEEAKKELEIETIKSEKAKKDANDAIVDKYMASKVDELNAKQSSLSAKQEMSKAREELSKEIVYASQDGTVTNVNIKADQPFSGGDAVVIDNVTNLKATADIDEAQIPNVKEGQKVQIKTDATGDEILNGTVVFVSPTATKNSNKNTDNQSSTASVSKTRATYRVDVDIEGSNEALRLGMTAKMTFIIADKQNALAVPSADIQTDADGSKYVVVQQADGTTTNVKVETGISDEFYTEITGGQLKEGQEIVEASMDGGADAVLDAMGADGGIYDE</sequence>
<evidence type="ECO:0000259" key="5">
    <source>
        <dbReference type="Pfam" id="PF25990"/>
    </source>
</evidence>
<feature type="region of interest" description="Disordered" evidence="3">
    <location>
        <begin position="201"/>
        <end position="227"/>
    </location>
</feature>
<feature type="transmembrane region" description="Helical" evidence="4">
    <location>
        <begin position="31"/>
        <end position="51"/>
    </location>
</feature>
<evidence type="ECO:0000313" key="6">
    <source>
        <dbReference type="EMBL" id="SHI37217.1"/>
    </source>
</evidence>
<comment type="subcellular location">
    <subcellularLocation>
        <location evidence="1">Cell envelope</location>
    </subcellularLocation>
</comment>
<feature type="domain" description="YknX-like beta-barrel" evidence="5">
    <location>
        <begin position="329"/>
        <end position="417"/>
    </location>
</feature>
<keyword evidence="4" id="KW-0472">Membrane</keyword>
<dbReference type="PANTHER" id="PTHR32347:SF14">
    <property type="entry name" value="EFFLUX SYSTEM COMPONENT YKNX-RELATED"/>
    <property type="match status" value="1"/>
</dbReference>
<name>A0A1M6ALC0_PSEXY</name>
<keyword evidence="2" id="KW-0175">Coiled coil</keyword>
<evidence type="ECO:0000256" key="2">
    <source>
        <dbReference type="ARBA" id="ARBA00023054"/>
    </source>
</evidence>
<evidence type="ECO:0000256" key="4">
    <source>
        <dbReference type="SAM" id="Phobius"/>
    </source>
</evidence>
<gene>
    <name evidence="6" type="ORF">SAMN02745725_00277</name>
</gene>
<evidence type="ECO:0000256" key="3">
    <source>
        <dbReference type="SAM" id="MobiDB-lite"/>
    </source>
</evidence>
<feature type="compositionally biased region" description="Basic and acidic residues" evidence="3">
    <location>
        <begin position="201"/>
        <end position="223"/>
    </location>
</feature>
<dbReference type="Gene3D" id="2.40.50.100">
    <property type="match status" value="1"/>
</dbReference>
<evidence type="ECO:0000256" key="1">
    <source>
        <dbReference type="ARBA" id="ARBA00004196"/>
    </source>
</evidence>
<organism evidence="6 7">
    <name type="scientific">Pseudobutyrivibrio xylanivorans DSM 14809</name>
    <dbReference type="NCBI Taxonomy" id="1123012"/>
    <lineage>
        <taxon>Bacteria</taxon>
        <taxon>Bacillati</taxon>
        <taxon>Bacillota</taxon>
        <taxon>Clostridia</taxon>
        <taxon>Lachnospirales</taxon>
        <taxon>Lachnospiraceae</taxon>
        <taxon>Pseudobutyrivibrio</taxon>
    </lineage>
</organism>
<dbReference type="Pfam" id="PF25990">
    <property type="entry name" value="Beta-barrel_YknX"/>
    <property type="match status" value="1"/>
</dbReference>
<dbReference type="Gene3D" id="2.40.30.170">
    <property type="match status" value="1"/>
</dbReference>
<dbReference type="EMBL" id="FQYQ01000001">
    <property type="protein sequence ID" value="SHI37217.1"/>
    <property type="molecule type" value="Genomic_DNA"/>
</dbReference>
<dbReference type="RefSeq" id="WP_072911390.1">
    <property type="nucleotide sequence ID" value="NZ_FQYQ01000001.1"/>
</dbReference>
<dbReference type="Gene3D" id="2.40.420.20">
    <property type="match status" value="1"/>
</dbReference>
<accession>A0A1M6ALC0</accession>
<dbReference type="InterPro" id="IPR058636">
    <property type="entry name" value="Beta-barrel_YknX"/>
</dbReference>
<protein>
    <submittedName>
        <fullName evidence="6">Multidrug resistance efflux pump</fullName>
    </submittedName>
</protein>
<evidence type="ECO:0000313" key="7">
    <source>
        <dbReference type="Proteomes" id="UP000184185"/>
    </source>
</evidence>
<dbReference type="GO" id="GO:0030313">
    <property type="term" value="C:cell envelope"/>
    <property type="evidence" value="ECO:0007669"/>
    <property type="project" value="UniProtKB-SubCell"/>
</dbReference>
<keyword evidence="7" id="KW-1185">Reference proteome</keyword>
<dbReference type="InterPro" id="IPR050465">
    <property type="entry name" value="UPF0194_transport"/>
</dbReference>
<dbReference type="AlphaFoldDB" id="A0A1M6ALC0"/>
<reference evidence="6 7" key="1">
    <citation type="submission" date="2016-11" db="EMBL/GenBank/DDBJ databases">
        <authorList>
            <person name="Jaros S."/>
            <person name="Januszkiewicz K."/>
            <person name="Wedrychowicz H."/>
        </authorList>
    </citation>
    <scope>NUCLEOTIDE SEQUENCE [LARGE SCALE GENOMIC DNA]</scope>
    <source>
        <strain evidence="6 7">DSM 14809</strain>
    </source>
</reference>
<dbReference type="PANTHER" id="PTHR32347">
    <property type="entry name" value="EFFLUX SYSTEM COMPONENT YKNX-RELATED"/>
    <property type="match status" value="1"/>
</dbReference>
<proteinExistence type="predicted"/>